<comment type="catalytic activity">
    <reaction evidence="1">
        <text>Hydrolysis of terminal non-reducing N-acetyl-D-hexosamine residues in N-acetyl-beta-D-hexosaminides.</text>
        <dbReference type="EC" id="3.2.1.52"/>
    </reaction>
</comment>
<name>A0ABS5QGL0_9PROT</name>
<dbReference type="PROSITE" id="PS00775">
    <property type="entry name" value="GLYCOSYL_HYDROL_F3"/>
    <property type="match status" value="1"/>
</dbReference>
<proteinExistence type="inferred from homology"/>
<feature type="domain" description="Glycoside hydrolase family 3 N-terminal" evidence="6">
    <location>
        <begin position="24"/>
        <end position="294"/>
    </location>
</feature>
<dbReference type="InterPro" id="IPR050226">
    <property type="entry name" value="NagZ_Beta-hexosaminidase"/>
</dbReference>
<keyword evidence="4 7" id="KW-0378">Hydrolase</keyword>
<sequence>MTADRADSAARAAIIGVSGLRLTSAEAALLRRLRPMGAILFARNVADPDQLRALTGELREVLGEAAPILVDQEGGRVARLKPPHWPLHPPAATFENGPAEAARAGAAAIGAECIAVGLDVVCAPLLDLRLPGMHKVIGDRAFSADPAEVARLGAAWIAGLRDAGALPVIKHIPGHGRATLDSHEALPVVEASRAELELDFAPFRDLAADDLWAMTAHILYPALDPARCATLSPIVIDRVIRGEIGFGGFLLSDDLGMKALKGDFGALTQAVMAAGCDAALHCSGILEETAAVLEACPILTEAALRRLDAARLPVQA</sequence>
<dbReference type="InterPro" id="IPR017853">
    <property type="entry name" value="GH"/>
</dbReference>
<organism evidence="7 8">
    <name type="scientific">Roseococcus pinisoli</name>
    <dbReference type="NCBI Taxonomy" id="2835040"/>
    <lineage>
        <taxon>Bacteria</taxon>
        <taxon>Pseudomonadati</taxon>
        <taxon>Pseudomonadota</taxon>
        <taxon>Alphaproteobacteria</taxon>
        <taxon>Acetobacterales</taxon>
        <taxon>Roseomonadaceae</taxon>
        <taxon>Roseococcus</taxon>
    </lineage>
</organism>
<accession>A0ABS5QGL0</accession>
<reference evidence="7 8" key="1">
    <citation type="submission" date="2021-05" db="EMBL/GenBank/DDBJ databases">
        <title>Roseococcus sp. XZZS9, whole genome shotgun sequencing project.</title>
        <authorList>
            <person name="Zhao G."/>
            <person name="Shen L."/>
        </authorList>
    </citation>
    <scope>NUCLEOTIDE SEQUENCE [LARGE SCALE GENOMIC DNA]</scope>
    <source>
        <strain evidence="7 8">XZZS9</strain>
    </source>
</reference>
<dbReference type="GO" id="GO:0004563">
    <property type="term" value="F:beta-N-acetylhexosaminidase activity"/>
    <property type="evidence" value="ECO:0007669"/>
    <property type="project" value="UniProtKB-EC"/>
</dbReference>
<comment type="caution">
    <text evidence="7">The sequence shown here is derived from an EMBL/GenBank/DDBJ whole genome shotgun (WGS) entry which is preliminary data.</text>
</comment>
<dbReference type="NCBIfam" id="NF003740">
    <property type="entry name" value="PRK05337.1"/>
    <property type="match status" value="1"/>
</dbReference>
<evidence type="ECO:0000256" key="5">
    <source>
        <dbReference type="ARBA" id="ARBA00023295"/>
    </source>
</evidence>
<dbReference type="SUPFAM" id="SSF51445">
    <property type="entry name" value="(Trans)glycosidases"/>
    <property type="match status" value="1"/>
</dbReference>
<keyword evidence="8" id="KW-1185">Reference proteome</keyword>
<evidence type="ECO:0000256" key="3">
    <source>
        <dbReference type="ARBA" id="ARBA00012663"/>
    </source>
</evidence>
<dbReference type="Proteomes" id="UP000766336">
    <property type="component" value="Unassembled WGS sequence"/>
</dbReference>
<evidence type="ECO:0000256" key="1">
    <source>
        <dbReference type="ARBA" id="ARBA00001231"/>
    </source>
</evidence>
<dbReference type="EMBL" id="JAHCDA010000003">
    <property type="protein sequence ID" value="MBS7812471.1"/>
    <property type="molecule type" value="Genomic_DNA"/>
</dbReference>
<evidence type="ECO:0000259" key="6">
    <source>
        <dbReference type="Pfam" id="PF00933"/>
    </source>
</evidence>
<dbReference type="EC" id="3.2.1.52" evidence="3"/>
<dbReference type="InterPro" id="IPR036962">
    <property type="entry name" value="Glyco_hydro_3_N_sf"/>
</dbReference>
<evidence type="ECO:0000256" key="4">
    <source>
        <dbReference type="ARBA" id="ARBA00022801"/>
    </source>
</evidence>
<dbReference type="Gene3D" id="3.20.20.300">
    <property type="entry name" value="Glycoside hydrolase, family 3, N-terminal domain"/>
    <property type="match status" value="1"/>
</dbReference>
<evidence type="ECO:0000256" key="2">
    <source>
        <dbReference type="ARBA" id="ARBA00005336"/>
    </source>
</evidence>
<gene>
    <name evidence="7" type="primary">nagZ</name>
    <name evidence="7" type="ORF">KHU32_16085</name>
</gene>
<dbReference type="Pfam" id="PF00933">
    <property type="entry name" value="Glyco_hydro_3"/>
    <property type="match status" value="1"/>
</dbReference>
<evidence type="ECO:0000313" key="7">
    <source>
        <dbReference type="EMBL" id="MBS7812471.1"/>
    </source>
</evidence>
<evidence type="ECO:0000313" key="8">
    <source>
        <dbReference type="Proteomes" id="UP000766336"/>
    </source>
</evidence>
<dbReference type="PANTHER" id="PTHR30480">
    <property type="entry name" value="BETA-HEXOSAMINIDASE-RELATED"/>
    <property type="match status" value="1"/>
</dbReference>
<comment type="similarity">
    <text evidence="2">Belongs to the glycosyl hydrolase 3 family.</text>
</comment>
<keyword evidence="5 7" id="KW-0326">Glycosidase</keyword>
<dbReference type="PANTHER" id="PTHR30480:SF13">
    <property type="entry name" value="BETA-HEXOSAMINIDASE"/>
    <property type="match status" value="1"/>
</dbReference>
<dbReference type="RefSeq" id="WP_213671177.1">
    <property type="nucleotide sequence ID" value="NZ_JAHCDA010000003.1"/>
</dbReference>
<protein>
    <recommendedName>
        <fullName evidence="3">beta-N-acetylhexosaminidase</fullName>
        <ecNumber evidence="3">3.2.1.52</ecNumber>
    </recommendedName>
</protein>
<dbReference type="InterPro" id="IPR019800">
    <property type="entry name" value="Glyco_hydro_3_AS"/>
</dbReference>
<dbReference type="InterPro" id="IPR001764">
    <property type="entry name" value="Glyco_hydro_3_N"/>
</dbReference>